<keyword evidence="29" id="KW-1185">Reference proteome</keyword>
<feature type="binding site" evidence="23">
    <location>
        <position position="607"/>
    </location>
    <ligand>
        <name>ATP</name>
        <dbReference type="ChEBI" id="CHEBI:30616"/>
    </ligand>
</feature>
<dbReference type="PROSITE" id="PS50042">
    <property type="entry name" value="CNMP_BINDING_3"/>
    <property type="match status" value="4"/>
</dbReference>
<feature type="compositionally biased region" description="Basic and acidic residues" evidence="24">
    <location>
        <begin position="10"/>
        <end position="24"/>
    </location>
</feature>
<evidence type="ECO:0000313" key="28">
    <source>
        <dbReference type="EMBL" id="CAG9324622.1"/>
    </source>
</evidence>
<evidence type="ECO:0000256" key="4">
    <source>
        <dbReference type="ARBA" id="ARBA00012428"/>
    </source>
</evidence>
<comment type="subcellular location">
    <subcellularLocation>
        <location evidence="2">Endomembrane system</location>
    </subcellularLocation>
</comment>
<dbReference type="GO" id="GO:0030553">
    <property type="term" value="F:cGMP binding"/>
    <property type="evidence" value="ECO:0007669"/>
    <property type="project" value="UniProtKB-KW"/>
</dbReference>
<proteinExistence type="inferred from homology"/>
<evidence type="ECO:0000259" key="25">
    <source>
        <dbReference type="PROSITE" id="PS50011"/>
    </source>
</evidence>
<evidence type="ECO:0000256" key="19">
    <source>
        <dbReference type="ARBA" id="ARBA00047298"/>
    </source>
</evidence>
<dbReference type="InterPro" id="IPR008271">
    <property type="entry name" value="Ser/Thr_kinase_AS"/>
</dbReference>
<reference evidence="28" key="1">
    <citation type="submission" date="2021-09" db="EMBL/GenBank/DDBJ databases">
        <authorList>
            <consortium name="AG Swart"/>
            <person name="Singh M."/>
            <person name="Singh A."/>
            <person name="Seah K."/>
            <person name="Emmerich C."/>
        </authorList>
    </citation>
    <scope>NUCLEOTIDE SEQUENCE</scope>
    <source>
        <strain evidence="28">ATCC30299</strain>
    </source>
</reference>
<comment type="catalytic activity">
    <reaction evidence="22">
        <text>L-seryl-[protein] + ATP = O-phospho-L-seryl-[protein] + ADP + H(+)</text>
        <dbReference type="Rhea" id="RHEA:17989"/>
        <dbReference type="Rhea" id="RHEA-COMP:9863"/>
        <dbReference type="Rhea" id="RHEA-COMP:11604"/>
        <dbReference type="ChEBI" id="CHEBI:15378"/>
        <dbReference type="ChEBI" id="CHEBI:29999"/>
        <dbReference type="ChEBI" id="CHEBI:30616"/>
        <dbReference type="ChEBI" id="CHEBI:83421"/>
        <dbReference type="ChEBI" id="CHEBI:456216"/>
        <dbReference type="EC" id="2.7.11.1"/>
    </reaction>
</comment>
<feature type="domain" description="Protein kinase" evidence="25">
    <location>
        <begin position="578"/>
        <end position="833"/>
    </location>
</feature>
<evidence type="ECO:0000256" key="24">
    <source>
        <dbReference type="SAM" id="MobiDB-lite"/>
    </source>
</evidence>
<evidence type="ECO:0000256" key="16">
    <source>
        <dbReference type="ARBA" id="ARBA00022992"/>
    </source>
</evidence>
<feature type="domain" description="Cyclic nucleotide-binding" evidence="26">
    <location>
        <begin position="218"/>
        <end position="319"/>
    </location>
</feature>
<evidence type="ECO:0000256" key="13">
    <source>
        <dbReference type="ARBA" id="ARBA00022777"/>
    </source>
</evidence>
<dbReference type="Gene3D" id="1.10.510.10">
    <property type="entry name" value="Transferase(Phosphotransferase) domain 1"/>
    <property type="match status" value="1"/>
</dbReference>
<keyword evidence="14 23" id="KW-0067">ATP-binding</keyword>
<dbReference type="PROSITE" id="PS00108">
    <property type="entry name" value="PROTEIN_KINASE_ST"/>
    <property type="match status" value="1"/>
</dbReference>
<evidence type="ECO:0000256" key="14">
    <source>
        <dbReference type="ARBA" id="ARBA00022840"/>
    </source>
</evidence>
<dbReference type="EC" id="2.7.11.12" evidence="4"/>
<dbReference type="SUPFAM" id="SSF51206">
    <property type="entry name" value="cAMP-binding domain-like"/>
    <property type="match status" value="4"/>
</dbReference>
<evidence type="ECO:0000256" key="1">
    <source>
        <dbReference type="ARBA" id="ARBA00001946"/>
    </source>
</evidence>
<comment type="caution">
    <text evidence="28">The sequence shown here is derived from an EMBL/GenBank/DDBJ whole genome shotgun (WGS) entry which is preliminary data.</text>
</comment>
<feature type="compositionally biased region" description="Polar residues" evidence="24">
    <location>
        <begin position="31"/>
        <end position="43"/>
    </location>
</feature>
<dbReference type="GO" id="GO:0004691">
    <property type="term" value="F:cAMP-dependent protein kinase activity"/>
    <property type="evidence" value="ECO:0007669"/>
    <property type="project" value="TreeGrafter"/>
</dbReference>
<dbReference type="CDD" id="cd00038">
    <property type="entry name" value="CAP_ED"/>
    <property type="match status" value="3"/>
</dbReference>
<dbReference type="PROSITE" id="PS50011">
    <property type="entry name" value="PROTEIN_KINASE_DOM"/>
    <property type="match status" value="1"/>
</dbReference>
<sequence>MGSVCTSIKTPKEVKIESDRKNQHESGLTFKASSTNLSKPNSRQLKEEGKNQKKPRHKAAVDERLVEDNAMEASAAEIMDKPKTEEDVKMIMAALNNHFILRSLDEDSRNMIVEDMKFYIIGPKEIIFEQGQPGVCFFVVASGRLEVIVNGARKNLLGPGNGFGELALLDNRPRTATVKTYDKCTLWGVDRFAFKEAVKKVNVMNHEENKVFIDSVPLFQALTPQQKDSLLSVLTTQRWTSGQKIVKEGDVGNLFYIIKEGIVTCTQNDIEIRQMQKGDFFGEQALLYNTPRTATVTAIGDVKVVSISSDSLIDVLGNSLEQILYKNTQRIACEKSQNLKALSIDQREKVLEKVEVVKYQPGEVIVPRGGKIGEKIWIILKGRVRGPQGSIEVFSCIGDEGLDKSIPDEYLVDYIAELETDVSEITKEKLEECIGGNFLQVTIHNEALAVLKKVHLLRGLTQDKFVSLMRALKVVHFSDGDTIVLQSNPGDSFYIIKTGKVNVFKNDAKIRTITKHDYFGERSVLFNDFRTATVFADGPVSCWLLEKEDFLNIIDEEIRKQLVRRIDLQDDSIALKDLIPIKTIGKGMFGNVILVANKTNRNMYALKTVTREKIDVFGLYENLRLERTISLQLDHTMIAKLIKTYKDPKRVYFLMEYVMGNDLFDVLRDMQLVKDADAKYYAASIVVMLEHLHERDIIYRDLKPENIMIDEEGYPKLIDFGTAKIVHGRTYTTVGTPHYMAPEIILGSGYNFAADWWSLGIMIYEFLYGGVPFGEDEDDTQKVYQKILEHKITWQGQADPTSQAKPLIFQLLNKNPAARTGGSIENLKNHKWFANFNWDRLLSRQLKMPYLPKLKSLHDEIEAAFSNSNELELFLQIEEDQDVLPNIRLRERNQIQNWDEDF</sequence>
<dbReference type="PROSITE" id="PS00107">
    <property type="entry name" value="PROTEIN_KINASE_ATP"/>
    <property type="match status" value="1"/>
</dbReference>
<dbReference type="InterPro" id="IPR018488">
    <property type="entry name" value="cNMP-bd_CS"/>
</dbReference>
<dbReference type="Gene3D" id="3.30.200.20">
    <property type="entry name" value="Phosphorylase Kinase, domain 1"/>
    <property type="match status" value="1"/>
</dbReference>
<dbReference type="FunFam" id="1.10.510.10:FF:000024">
    <property type="entry name" value="Probable serine/threonine-protein kinase cot-1"/>
    <property type="match status" value="1"/>
</dbReference>
<dbReference type="EMBL" id="CAJZBQ010000036">
    <property type="protein sequence ID" value="CAG9324622.1"/>
    <property type="molecule type" value="Genomic_DNA"/>
</dbReference>
<dbReference type="InterPro" id="IPR000719">
    <property type="entry name" value="Prot_kinase_dom"/>
</dbReference>
<evidence type="ECO:0000256" key="3">
    <source>
        <dbReference type="ARBA" id="ARBA00006352"/>
    </source>
</evidence>
<evidence type="ECO:0000256" key="17">
    <source>
        <dbReference type="ARBA" id="ARBA00023136"/>
    </source>
</evidence>
<dbReference type="InterPro" id="IPR011009">
    <property type="entry name" value="Kinase-like_dom_sf"/>
</dbReference>
<evidence type="ECO:0000259" key="26">
    <source>
        <dbReference type="PROSITE" id="PS50042"/>
    </source>
</evidence>
<keyword evidence="12 23" id="KW-0547">Nucleotide-binding</keyword>
<dbReference type="GO" id="GO:0046872">
    <property type="term" value="F:metal ion binding"/>
    <property type="evidence" value="ECO:0007669"/>
    <property type="project" value="UniProtKB-KW"/>
</dbReference>
<dbReference type="GO" id="GO:0012505">
    <property type="term" value="C:endomembrane system"/>
    <property type="evidence" value="ECO:0007669"/>
    <property type="project" value="UniProtKB-SubCell"/>
</dbReference>
<evidence type="ECO:0000256" key="8">
    <source>
        <dbReference type="ARBA" id="ARBA00022535"/>
    </source>
</evidence>
<organism evidence="28 29">
    <name type="scientific">Blepharisma stoltei</name>
    <dbReference type="NCBI Taxonomy" id="1481888"/>
    <lineage>
        <taxon>Eukaryota</taxon>
        <taxon>Sar</taxon>
        <taxon>Alveolata</taxon>
        <taxon>Ciliophora</taxon>
        <taxon>Postciliodesmatophora</taxon>
        <taxon>Heterotrichea</taxon>
        <taxon>Heterotrichida</taxon>
        <taxon>Blepharismidae</taxon>
        <taxon>Blepharisma</taxon>
    </lineage>
</organism>
<keyword evidence="9" id="KW-0597">Phosphoprotein</keyword>
<gene>
    <name evidence="28" type="ORF">BSTOLATCC_MIC36408</name>
</gene>
<keyword evidence="11" id="KW-0479">Metal-binding</keyword>
<dbReference type="PROSITE" id="PS00889">
    <property type="entry name" value="CNMP_BINDING_2"/>
    <property type="match status" value="3"/>
</dbReference>
<dbReference type="InterPro" id="IPR000961">
    <property type="entry name" value="AGC-kinase_C"/>
</dbReference>
<keyword evidence="16" id="KW-0142">cGMP-binding</keyword>
<dbReference type="PROSITE" id="PS00888">
    <property type="entry name" value="CNMP_BINDING_1"/>
    <property type="match status" value="1"/>
</dbReference>
<dbReference type="GO" id="GO:0004692">
    <property type="term" value="F:cGMP-dependent protein kinase activity"/>
    <property type="evidence" value="ECO:0007669"/>
    <property type="project" value="UniProtKB-EC"/>
</dbReference>
<evidence type="ECO:0000256" key="15">
    <source>
        <dbReference type="ARBA" id="ARBA00022842"/>
    </source>
</evidence>
<evidence type="ECO:0000256" key="12">
    <source>
        <dbReference type="ARBA" id="ARBA00022741"/>
    </source>
</evidence>
<evidence type="ECO:0000256" key="10">
    <source>
        <dbReference type="ARBA" id="ARBA00022679"/>
    </source>
</evidence>
<dbReference type="Gene3D" id="2.60.120.10">
    <property type="entry name" value="Jelly Rolls"/>
    <property type="match status" value="4"/>
</dbReference>
<evidence type="ECO:0000256" key="11">
    <source>
        <dbReference type="ARBA" id="ARBA00022723"/>
    </source>
</evidence>
<evidence type="ECO:0000256" key="9">
    <source>
        <dbReference type="ARBA" id="ARBA00022553"/>
    </source>
</evidence>
<keyword evidence="17" id="KW-0472">Membrane</keyword>
<comment type="catalytic activity">
    <reaction evidence="20">
        <text>L-seryl-[protein] + ATP = O-phospho-L-seryl-[protein] + ADP + H(+)</text>
        <dbReference type="Rhea" id="RHEA:17989"/>
        <dbReference type="Rhea" id="RHEA-COMP:9863"/>
        <dbReference type="Rhea" id="RHEA-COMP:11604"/>
        <dbReference type="ChEBI" id="CHEBI:15378"/>
        <dbReference type="ChEBI" id="CHEBI:29999"/>
        <dbReference type="ChEBI" id="CHEBI:30616"/>
        <dbReference type="ChEBI" id="CHEBI:83421"/>
        <dbReference type="ChEBI" id="CHEBI:456216"/>
        <dbReference type="EC" id="2.7.11.12"/>
    </reaction>
</comment>
<dbReference type="Proteomes" id="UP001162131">
    <property type="component" value="Unassembled WGS sequence"/>
</dbReference>
<evidence type="ECO:0000256" key="20">
    <source>
        <dbReference type="ARBA" id="ARBA00047462"/>
    </source>
</evidence>
<dbReference type="InterPro" id="IPR018490">
    <property type="entry name" value="cNMP-bd_dom_sf"/>
</dbReference>
<evidence type="ECO:0000256" key="21">
    <source>
        <dbReference type="ARBA" id="ARBA00047899"/>
    </source>
</evidence>
<evidence type="ECO:0000256" key="22">
    <source>
        <dbReference type="ARBA" id="ARBA00048679"/>
    </source>
</evidence>
<feature type="domain" description="Cyclic nucleotide-binding" evidence="26">
    <location>
        <begin position="100"/>
        <end position="215"/>
    </location>
</feature>
<feature type="domain" description="Cyclic nucleotide-binding" evidence="26">
    <location>
        <begin position="338"/>
        <end position="385"/>
    </location>
</feature>
<keyword evidence="10" id="KW-0808">Transferase</keyword>
<keyword evidence="13" id="KW-0418">Kinase</keyword>
<evidence type="ECO:0000256" key="7">
    <source>
        <dbReference type="ARBA" id="ARBA00022527"/>
    </source>
</evidence>
<name>A0AAU9JCG1_9CILI</name>
<comment type="cofactor">
    <cofactor evidence="1">
        <name>Mg(2+)</name>
        <dbReference type="ChEBI" id="CHEBI:18420"/>
    </cofactor>
</comment>
<feature type="domain" description="AGC-kinase C-terminal" evidence="27">
    <location>
        <begin position="834"/>
        <end position="902"/>
    </location>
</feature>
<dbReference type="PANTHER" id="PTHR24353:SF37">
    <property type="entry name" value="CAMP-DEPENDENT PROTEIN KINASE CATALYTIC SUBUNIT PRKX"/>
    <property type="match status" value="1"/>
</dbReference>
<dbReference type="GO" id="GO:0007010">
    <property type="term" value="P:cytoskeleton organization"/>
    <property type="evidence" value="ECO:0007669"/>
    <property type="project" value="UniProtKB-ARBA"/>
</dbReference>
<keyword evidence="8" id="KW-0140">cGMP</keyword>
<dbReference type="SMART" id="SM00100">
    <property type="entry name" value="cNMP"/>
    <property type="match status" value="3"/>
</dbReference>
<dbReference type="AlphaFoldDB" id="A0AAU9JCG1"/>
<comment type="similarity">
    <text evidence="3">Belongs to the protein kinase superfamily. AGC Ser/Thr protein kinase family. cGMP subfamily.</text>
</comment>
<evidence type="ECO:0000256" key="2">
    <source>
        <dbReference type="ARBA" id="ARBA00004308"/>
    </source>
</evidence>
<evidence type="ECO:0000256" key="5">
    <source>
        <dbReference type="ARBA" id="ARBA00012513"/>
    </source>
</evidence>
<keyword evidence="15" id="KW-0460">Magnesium</keyword>
<evidence type="ECO:0000313" key="29">
    <source>
        <dbReference type="Proteomes" id="UP001162131"/>
    </source>
</evidence>
<dbReference type="SMART" id="SM00220">
    <property type="entry name" value="S_TKc"/>
    <property type="match status" value="1"/>
</dbReference>
<dbReference type="GO" id="GO:0005524">
    <property type="term" value="F:ATP binding"/>
    <property type="evidence" value="ECO:0007669"/>
    <property type="project" value="UniProtKB-UniRule"/>
</dbReference>
<accession>A0AAU9JCG1</accession>
<dbReference type="Pfam" id="PF00027">
    <property type="entry name" value="cNMP_binding"/>
    <property type="match status" value="3"/>
</dbReference>
<dbReference type="InterPro" id="IPR017441">
    <property type="entry name" value="Protein_kinase_ATP_BS"/>
</dbReference>
<evidence type="ECO:0000256" key="23">
    <source>
        <dbReference type="PROSITE-ProRule" id="PRU10141"/>
    </source>
</evidence>
<dbReference type="InterPro" id="IPR000595">
    <property type="entry name" value="cNMP-bd_dom"/>
</dbReference>
<evidence type="ECO:0000256" key="18">
    <source>
        <dbReference type="ARBA" id="ARBA00024113"/>
    </source>
</evidence>
<keyword evidence="7" id="KW-0723">Serine/threonine-protein kinase</keyword>
<protein>
    <recommendedName>
        <fullName evidence="18">cGMP-dependent protein kinase</fullName>
        <ecNumber evidence="5">2.7.11.1</ecNumber>
        <ecNumber evidence="4">2.7.11.12</ecNumber>
    </recommendedName>
</protein>
<keyword evidence="6" id="KW-0963">Cytoplasm</keyword>
<dbReference type="GO" id="GO:0005952">
    <property type="term" value="C:cAMP-dependent protein kinase complex"/>
    <property type="evidence" value="ECO:0007669"/>
    <property type="project" value="TreeGrafter"/>
</dbReference>
<evidence type="ECO:0000259" key="27">
    <source>
        <dbReference type="PROSITE" id="PS51285"/>
    </source>
</evidence>
<evidence type="ECO:0000256" key="6">
    <source>
        <dbReference type="ARBA" id="ARBA00022490"/>
    </source>
</evidence>
<dbReference type="FunFam" id="2.60.120.10:FF:000068">
    <property type="entry name" value="cGMP-dependent protein kinase"/>
    <property type="match status" value="1"/>
</dbReference>
<feature type="region of interest" description="Disordered" evidence="24">
    <location>
        <begin position="1"/>
        <end position="60"/>
    </location>
</feature>
<comment type="catalytic activity">
    <reaction evidence="21">
        <text>L-threonyl-[protein] + ATP = O-phospho-L-threonyl-[protein] + ADP + H(+)</text>
        <dbReference type="Rhea" id="RHEA:46608"/>
        <dbReference type="Rhea" id="RHEA-COMP:11060"/>
        <dbReference type="Rhea" id="RHEA-COMP:11605"/>
        <dbReference type="ChEBI" id="CHEBI:15378"/>
        <dbReference type="ChEBI" id="CHEBI:30013"/>
        <dbReference type="ChEBI" id="CHEBI:30616"/>
        <dbReference type="ChEBI" id="CHEBI:61977"/>
        <dbReference type="ChEBI" id="CHEBI:456216"/>
        <dbReference type="EC" id="2.7.11.1"/>
    </reaction>
</comment>
<dbReference type="EC" id="2.7.11.1" evidence="5"/>
<dbReference type="PANTHER" id="PTHR24353">
    <property type="entry name" value="CYCLIC NUCLEOTIDE-DEPENDENT PROTEIN KINASE"/>
    <property type="match status" value="1"/>
</dbReference>
<dbReference type="PRINTS" id="PR00103">
    <property type="entry name" value="CAMPKINASE"/>
</dbReference>
<dbReference type="InterPro" id="IPR014710">
    <property type="entry name" value="RmlC-like_jellyroll"/>
</dbReference>
<dbReference type="SUPFAM" id="SSF56112">
    <property type="entry name" value="Protein kinase-like (PK-like)"/>
    <property type="match status" value="1"/>
</dbReference>
<feature type="domain" description="Cyclic nucleotide-binding" evidence="26">
    <location>
        <begin position="456"/>
        <end position="554"/>
    </location>
</feature>
<dbReference type="PROSITE" id="PS51285">
    <property type="entry name" value="AGC_KINASE_CTER"/>
    <property type="match status" value="1"/>
</dbReference>
<comment type="catalytic activity">
    <reaction evidence="19">
        <text>L-threonyl-[protein] + ATP = O-phospho-L-threonyl-[protein] + ADP + H(+)</text>
        <dbReference type="Rhea" id="RHEA:46608"/>
        <dbReference type="Rhea" id="RHEA-COMP:11060"/>
        <dbReference type="Rhea" id="RHEA-COMP:11605"/>
        <dbReference type="ChEBI" id="CHEBI:15378"/>
        <dbReference type="ChEBI" id="CHEBI:30013"/>
        <dbReference type="ChEBI" id="CHEBI:30616"/>
        <dbReference type="ChEBI" id="CHEBI:61977"/>
        <dbReference type="ChEBI" id="CHEBI:456216"/>
        <dbReference type="EC" id="2.7.11.12"/>
    </reaction>
</comment>
<dbReference type="Pfam" id="PF00069">
    <property type="entry name" value="Pkinase"/>
    <property type="match status" value="1"/>
</dbReference>